<evidence type="ECO:0000313" key="1">
    <source>
        <dbReference type="Proteomes" id="UP000095280"/>
    </source>
</evidence>
<dbReference type="Proteomes" id="UP000095280">
    <property type="component" value="Unplaced"/>
</dbReference>
<proteinExistence type="predicted"/>
<name>A0A1I8HAZ4_9PLAT</name>
<dbReference type="WBParaSite" id="maker-uti_cns_0005264-snap-gene-0.6-mRNA-1">
    <property type="protein sequence ID" value="maker-uti_cns_0005264-snap-gene-0.6-mRNA-1"/>
    <property type="gene ID" value="maker-uti_cns_0005264-snap-gene-0.6"/>
</dbReference>
<dbReference type="AlphaFoldDB" id="A0A1I8HAZ4"/>
<reference evidence="2" key="1">
    <citation type="submission" date="2016-11" db="UniProtKB">
        <authorList>
            <consortium name="WormBaseParasite"/>
        </authorList>
    </citation>
    <scope>IDENTIFICATION</scope>
</reference>
<organism evidence="1 2">
    <name type="scientific">Macrostomum lignano</name>
    <dbReference type="NCBI Taxonomy" id="282301"/>
    <lineage>
        <taxon>Eukaryota</taxon>
        <taxon>Metazoa</taxon>
        <taxon>Spiralia</taxon>
        <taxon>Lophotrochozoa</taxon>
        <taxon>Platyhelminthes</taxon>
        <taxon>Rhabditophora</taxon>
        <taxon>Macrostomorpha</taxon>
        <taxon>Macrostomida</taxon>
        <taxon>Macrostomidae</taxon>
        <taxon>Macrostomum</taxon>
    </lineage>
</organism>
<accession>A0A1I8HAZ4</accession>
<keyword evidence="1" id="KW-1185">Reference proteome</keyword>
<protein>
    <submittedName>
        <fullName evidence="2">Adenylate kinase</fullName>
    </submittedName>
</protein>
<evidence type="ECO:0000313" key="2">
    <source>
        <dbReference type="WBParaSite" id="maker-uti_cns_0005264-snap-gene-0.6-mRNA-1"/>
    </source>
</evidence>
<sequence>QQQQQQLVVYAHASALDRLPWQLPGLLELRKRRDVRFLAFEQARAAAAAACAATASSSASSLASSLQPIFPVTGGPCLLLGDPLRYQPDTLTRLLAAAGRRDSRWPIGIRARDLRRLRDAATEAAGASAAASLKAKSERQRLAACLEMLEASRWAVDSLLPGEGGSGGAGLLGC</sequence>